<name>A0ABS5AJI5_9PSEU</name>
<keyword evidence="3" id="KW-1185">Reference proteome</keyword>
<feature type="signal peptide" evidence="1">
    <location>
        <begin position="1"/>
        <end position="36"/>
    </location>
</feature>
<dbReference type="EMBL" id="JAGIOO010000001">
    <property type="protein sequence ID" value="MBP2476729.1"/>
    <property type="molecule type" value="Genomic_DNA"/>
</dbReference>
<comment type="caution">
    <text evidence="2">The sequence shown here is derived from an EMBL/GenBank/DDBJ whole genome shotgun (WGS) entry which is preliminary data.</text>
</comment>
<dbReference type="RefSeq" id="WP_143342742.1">
    <property type="nucleotide sequence ID" value="NZ_JAGIOO010000001.1"/>
</dbReference>
<protein>
    <submittedName>
        <fullName evidence="2">Uncharacterized protein</fullName>
    </submittedName>
</protein>
<keyword evidence="1" id="KW-0732">Signal</keyword>
<feature type="chain" id="PRO_5045954754" evidence="1">
    <location>
        <begin position="37"/>
        <end position="225"/>
    </location>
</feature>
<proteinExistence type="predicted"/>
<evidence type="ECO:0000313" key="3">
    <source>
        <dbReference type="Proteomes" id="UP001519363"/>
    </source>
</evidence>
<reference evidence="2 3" key="1">
    <citation type="submission" date="2021-03" db="EMBL/GenBank/DDBJ databases">
        <title>Sequencing the genomes of 1000 actinobacteria strains.</title>
        <authorList>
            <person name="Klenk H.-P."/>
        </authorList>
    </citation>
    <scope>NUCLEOTIDE SEQUENCE [LARGE SCALE GENOMIC DNA]</scope>
    <source>
        <strain evidence="2 3">DSM 44580</strain>
    </source>
</reference>
<dbReference type="Proteomes" id="UP001519363">
    <property type="component" value="Unassembled WGS sequence"/>
</dbReference>
<accession>A0ABS5AJI5</accession>
<sequence length="225" mass="23110">MREKSASGLRRVGVRIGVVSAAVAVVLGSSLAPAVAADLGDQGTAELGSVNVQGANPSSSGPIIGCDVNELQQGTTPGVSYPGVSFGAGTTSCKKEANGDANIKVTGNKFELSLFNKSEYGKRLLRVKSFEVTCQSTENGTSTSFKLNGYSGFTLPSPVPQNHVVKIPGKRSTDAPVARLVLNKYDSKDGASSLTAMRIVLDPQDAYGAIGGTVDVGVTACAPTW</sequence>
<gene>
    <name evidence="2" type="ORF">JOF53_005601</name>
</gene>
<evidence type="ECO:0000313" key="2">
    <source>
        <dbReference type="EMBL" id="MBP2476729.1"/>
    </source>
</evidence>
<evidence type="ECO:0000256" key="1">
    <source>
        <dbReference type="SAM" id="SignalP"/>
    </source>
</evidence>
<organism evidence="2 3">
    <name type="scientific">Crossiella equi</name>
    <dbReference type="NCBI Taxonomy" id="130796"/>
    <lineage>
        <taxon>Bacteria</taxon>
        <taxon>Bacillati</taxon>
        <taxon>Actinomycetota</taxon>
        <taxon>Actinomycetes</taxon>
        <taxon>Pseudonocardiales</taxon>
        <taxon>Pseudonocardiaceae</taxon>
        <taxon>Crossiella</taxon>
    </lineage>
</organism>